<evidence type="ECO:0000313" key="1">
    <source>
        <dbReference type="EMBL" id="GEM83203.1"/>
    </source>
</evidence>
<organism evidence="1 2">
    <name type="scientific">Meiothermus hypogaeus NBRC 106114</name>
    <dbReference type="NCBI Taxonomy" id="1227553"/>
    <lineage>
        <taxon>Bacteria</taxon>
        <taxon>Thermotogati</taxon>
        <taxon>Deinococcota</taxon>
        <taxon>Deinococci</taxon>
        <taxon>Thermales</taxon>
        <taxon>Thermaceae</taxon>
        <taxon>Meiothermus</taxon>
    </lineage>
</organism>
<gene>
    <name evidence="1" type="ORF">MHY01S_13690</name>
</gene>
<sequence length="127" mass="13940">MKGTLALLLRRLGGFCRVVQAIGEEKEGSRFVAKLAIDLLQAPKDIAGTAFGPQAANKAQHLLALARQYKSGHAQGLFAKGHQVYLGFVGDPFSKVHQLALHLREDHRAPILPPNHRGQNIYHKHVP</sequence>
<dbReference type="EMBL" id="BJXL01000035">
    <property type="protein sequence ID" value="GEM83203.1"/>
    <property type="molecule type" value="Genomic_DNA"/>
</dbReference>
<accession>A0A511R0Q3</accession>
<evidence type="ECO:0000313" key="2">
    <source>
        <dbReference type="Proteomes" id="UP000321197"/>
    </source>
</evidence>
<proteinExistence type="predicted"/>
<comment type="caution">
    <text evidence="1">The sequence shown here is derived from an EMBL/GenBank/DDBJ whole genome shotgun (WGS) entry which is preliminary data.</text>
</comment>
<dbReference type="Proteomes" id="UP000321197">
    <property type="component" value="Unassembled WGS sequence"/>
</dbReference>
<dbReference type="AlphaFoldDB" id="A0A511R0Q3"/>
<name>A0A511R0Q3_9DEIN</name>
<reference evidence="1 2" key="1">
    <citation type="submission" date="2019-07" db="EMBL/GenBank/DDBJ databases">
        <title>Whole genome shotgun sequence of Meiothermus hypogaeus NBRC 106114.</title>
        <authorList>
            <person name="Hosoyama A."/>
            <person name="Uohara A."/>
            <person name="Ohji S."/>
            <person name="Ichikawa N."/>
        </authorList>
    </citation>
    <scope>NUCLEOTIDE SEQUENCE [LARGE SCALE GENOMIC DNA]</scope>
    <source>
        <strain evidence="1 2">NBRC 106114</strain>
    </source>
</reference>
<protein>
    <submittedName>
        <fullName evidence="1">Uncharacterized protein</fullName>
    </submittedName>
</protein>